<dbReference type="Proteomes" id="UP001054837">
    <property type="component" value="Unassembled WGS sequence"/>
</dbReference>
<evidence type="ECO:0000256" key="1">
    <source>
        <dbReference type="SAM" id="MobiDB-lite"/>
    </source>
</evidence>
<reference evidence="2 3" key="1">
    <citation type="submission" date="2021-06" db="EMBL/GenBank/DDBJ databases">
        <title>Caerostris darwini draft genome.</title>
        <authorList>
            <person name="Kono N."/>
            <person name="Arakawa K."/>
        </authorList>
    </citation>
    <scope>NUCLEOTIDE SEQUENCE [LARGE SCALE GENOMIC DNA]</scope>
</reference>
<gene>
    <name evidence="2" type="ORF">CDAR_126021</name>
</gene>
<dbReference type="EMBL" id="BPLQ01007478">
    <property type="protein sequence ID" value="GIY30344.1"/>
    <property type="molecule type" value="Genomic_DNA"/>
</dbReference>
<comment type="caution">
    <text evidence="2">The sequence shown here is derived from an EMBL/GenBank/DDBJ whole genome shotgun (WGS) entry which is preliminary data.</text>
</comment>
<feature type="region of interest" description="Disordered" evidence="1">
    <location>
        <begin position="71"/>
        <end position="95"/>
    </location>
</feature>
<evidence type="ECO:0000313" key="3">
    <source>
        <dbReference type="Proteomes" id="UP001054837"/>
    </source>
</evidence>
<sequence length="95" mass="11233">MLFITKDRKQDLVQLTTELGEKVESDLRVVELRHLIMKIQIFTADVEFVKNTLNKIIAERLENETEKKVRLTRENPEVQNRVKAEEKANEQKGFH</sequence>
<evidence type="ECO:0000313" key="2">
    <source>
        <dbReference type="EMBL" id="GIY30344.1"/>
    </source>
</evidence>
<dbReference type="AlphaFoldDB" id="A0AAV4SAI5"/>
<proteinExistence type="predicted"/>
<keyword evidence="3" id="KW-1185">Reference proteome</keyword>
<name>A0AAV4SAI5_9ARAC</name>
<organism evidence="2 3">
    <name type="scientific">Caerostris darwini</name>
    <dbReference type="NCBI Taxonomy" id="1538125"/>
    <lineage>
        <taxon>Eukaryota</taxon>
        <taxon>Metazoa</taxon>
        <taxon>Ecdysozoa</taxon>
        <taxon>Arthropoda</taxon>
        <taxon>Chelicerata</taxon>
        <taxon>Arachnida</taxon>
        <taxon>Araneae</taxon>
        <taxon>Araneomorphae</taxon>
        <taxon>Entelegynae</taxon>
        <taxon>Araneoidea</taxon>
        <taxon>Araneidae</taxon>
        <taxon>Caerostris</taxon>
    </lineage>
</organism>
<protein>
    <submittedName>
        <fullName evidence="2">Uncharacterized protein</fullName>
    </submittedName>
</protein>
<accession>A0AAV4SAI5</accession>